<organism evidence="2 3">
    <name type="scientific">Canavalia gladiata</name>
    <name type="common">Sword bean</name>
    <name type="synonym">Dolichos gladiatus</name>
    <dbReference type="NCBI Taxonomy" id="3824"/>
    <lineage>
        <taxon>Eukaryota</taxon>
        <taxon>Viridiplantae</taxon>
        <taxon>Streptophyta</taxon>
        <taxon>Embryophyta</taxon>
        <taxon>Tracheophyta</taxon>
        <taxon>Spermatophyta</taxon>
        <taxon>Magnoliopsida</taxon>
        <taxon>eudicotyledons</taxon>
        <taxon>Gunneridae</taxon>
        <taxon>Pentapetalae</taxon>
        <taxon>rosids</taxon>
        <taxon>fabids</taxon>
        <taxon>Fabales</taxon>
        <taxon>Fabaceae</taxon>
        <taxon>Papilionoideae</taxon>
        <taxon>50 kb inversion clade</taxon>
        <taxon>NPAAA clade</taxon>
        <taxon>indigoferoid/millettioid clade</taxon>
        <taxon>Phaseoleae</taxon>
        <taxon>Canavalia</taxon>
    </lineage>
</organism>
<keyword evidence="3" id="KW-1185">Reference proteome</keyword>
<dbReference type="AlphaFoldDB" id="A0AAN9Q1I2"/>
<accession>A0AAN9Q1I2</accession>
<feature type="region of interest" description="Disordered" evidence="1">
    <location>
        <begin position="1"/>
        <end position="56"/>
    </location>
</feature>
<dbReference type="EMBL" id="JAYMYQ010000007">
    <property type="protein sequence ID" value="KAK7320870.1"/>
    <property type="molecule type" value="Genomic_DNA"/>
</dbReference>
<proteinExistence type="predicted"/>
<feature type="compositionally biased region" description="Basic and acidic residues" evidence="1">
    <location>
        <begin position="1"/>
        <end position="11"/>
    </location>
</feature>
<evidence type="ECO:0000256" key="1">
    <source>
        <dbReference type="SAM" id="MobiDB-lite"/>
    </source>
</evidence>
<sequence>MKLRCRIDRPRRTPIAVRRVSPARKACGFRRNERRRRRRNARESQSHRHGSWKGNHCYQSSYYYPE</sequence>
<comment type="caution">
    <text evidence="2">The sequence shown here is derived from an EMBL/GenBank/DDBJ whole genome shotgun (WGS) entry which is preliminary data.</text>
</comment>
<dbReference type="Proteomes" id="UP001367508">
    <property type="component" value="Unassembled WGS sequence"/>
</dbReference>
<reference evidence="2 3" key="1">
    <citation type="submission" date="2024-01" db="EMBL/GenBank/DDBJ databases">
        <title>The genomes of 5 underutilized Papilionoideae crops provide insights into root nodulation and disease resistanc.</title>
        <authorList>
            <person name="Jiang F."/>
        </authorList>
    </citation>
    <scope>NUCLEOTIDE SEQUENCE [LARGE SCALE GENOMIC DNA]</scope>
    <source>
        <strain evidence="2">LVBAO_FW01</strain>
        <tissue evidence="2">Leaves</tissue>
    </source>
</reference>
<gene>
    <name evidence="2" type="ORF">VNO77_30762</name>
</gene>
<evidence type="ECO:0000313" key="3">
    <source>
        <dbReference type="Proteomes" id="UP001367508"/>
    </source>
</evidence>
<evidence type="ECO:0000313" key="2">
    <source>
        <dbReference type="EMBL" id="KAK7320870.1"/>
    </source>
</evidence>
<name>A0AAN9Q1I2_CANGL</name>
<protein>
    <submittedName>
        <fullName evidence="2">Uncharacterized protein</fullName>
    </submittedName>
</protein>